<dbReference type="GO" id="GO:0003735">
    <property type="term" value="F:structural constituent of ribosome"/>
    <property type="evidence" value="ECO:0007669"/>
    <property type="project" value="InterPro"/>
</dbReference>
<dbReference type="NCBIfam" id="TIGR01031">
    <property type="entry name" value="rpmF_bact"/>
    <property type="match status" value="1"/>
</dbReference>
<dbReference type="InterPro" id="IPR044957">
    <property type="entry name" value="Ribosomal_bL32_bact"/>
</dbReference>
<accession>A0A845U3A3</accession>
<name>A0A845U3A3_9PROT</name>
<proteinExistence type="inferred from homology"/>
<dbReference type="EMBL" id="WNJL01000014">
    <property type="protein sequence ID" value="NDU41726.1"/>
    <property type="molecule type" value="Genomic_DNA"/>
</dbReference>
<comment type="caution">
    <text evidence="6">The sequence shown here is derived from an EMBL/GenBank/DDBJ whole genome shotgun (WGS) entry which is preliminary data.</text>
</comment>
<dbReference type="GO" id="GO:0006412">
    <property type="term" value="P:translation"/>
    <property type="evidence" value="ECO:0007669"/>
    <property type="project" value="UniProtKB-UniRule"/>
</dbReference>
<keyword evidence="2 5" id="KW-0689">Ribosomal protein</keyword>
<dbReference type="Pfam" id="PF01783">
    <property type="entry name" value="Ribosomal_L32p"/>
    <property type="match status" value="1"/>
</dbReference>
<reference evidence="6" key="1">
    <citation type="submission" date="2019-11" db="EMBL/GenBank/DDBJ databases">
        <title>Acidithiobacillus ferrianus sp. nov.: a facultatively anaerobic and extremely acidophilic chemolithoautotroph.</title>
        <authorList>
            <person name="Norris P.R."/>
            <person name="Falagan C."/>
            <person name="Moya-Beltran A."/>
            <person name="Castro M."/>
            <person name="Quatrini R."/>
            <person name="Johnson D.B."/>
        </authorList>
    </citation>
    <scope>NUCLEOTIDE SEQUENCE [LARGE SCALE GENOMIC DNA]</scope>
    <source>
        <strain evidence="6">MG</strain>
    </source>
</reference>
<dbReference type="GO" id="GO:0015934">
    <property type="term" value="C:large ribosomal subunit"/>
    <property type="evidence" value="ECO:0007669"/>
    <property type="project" value="InterPro"/>
</dbReference>
<dbReference type="Gene3D" id="1.20.5.640">
    <property type="entry name" value="Single helix bin"/>
    <property type="match status" value="1"/>
</dbReference>
<dbReference type="AlphaFoldDB" id="A0A845U3A3"/>
<sequence>MAVPQSKTSRSRRDMRRAHDFLTVTNRSMCAQCGAAKLPHHVCPECGFYKGREVVKKAVEA</sequence>
<organism evidence="6">
    <name type="scientific">Acidithiobacillus ferrianus</name>
    <dbReference type="NCBI Taxonomy" id="2678518"/>
    <lineage>
        <taxon>Bacteria</taxon>
        <taxon>Pseudomonadati</taxon>
        <taxon>Pseudomonadota</taxon>
        <taxon>Acidithiobacillia</taxon>
        <taxon>Acidithiobacillales</taxon>
        <taxon>Acidithiobacillaceae</taxon>
        <taxon>Acidithiobacillus</taxon>
    </lineage>
</organism>
<dbReference type="SUPFAM" id="SSF57829">
    <property type="entry name" value="Zn-binding ribosomal proteins"/>
    <property type="match status" value="1"/>
</dbReference>
<dbReference type="PANTHER" id="PTHR35534">
    <property type="entry name" value="50S RIBOSOMAL PROTEIN L32"/>
    <property type="match status" value="1"/>
</dbReference>
<keyword evidence="3 5" id="KW-0687">Ribonucleoprotein</keyword>
<gene>
    <name evidence="5 6" type="primary">rpmF</name>
    <name evidence="6" type="ORF">GL267_03405</name>
</gene>
<evidence type="ECO:0000256" key="5">
    <source>
        <dbReference type="HAMAP-Rule" id="MF_00340"/>
    </source>
</evidence>
<dbReference type="InterPro" id="IPR011332">
    <property type="entry name" value="Ribosomal_zn-bd"/>
</dbReference>
<evidence type="ECO:0000313" key="6">
    <source>
        <dbReference type="EMBL" id="NDU41726.1"/>
    </source>
</evidence>
<evidence type="ECO:0000256" key="1">
    <source>
        <dbReference type="ARBA" id="ARBA00008560"/>
    </source>
</evidence>
<comment type="similarity">
    <text evidence="1 5">Belongs to the bacterial ribosomal protein bL32 family.</text>
</comment>
<evidence type="ECO:0000256" key="4">
    <source>
        <dbReference type="ARBA" id="ARBA00035178"/>
    </source>
</evidence>
<protein>
    <recommendedName>
        <fullName evidence="4 5">Large ribosomal subunit protein bL32</fullName>
    </recommendedName>
</protein>
<evidence type="ECO:0000256" key="3">
    <source>
        <dbReference type="ARBA" id="ARBA00023274"/>
    </source>
</evidence>
<dbReference type="PANTHER" id="PTHR35534:SF1">
    <property type="entry name" value="LARGE RIBOSOMAL SUBUNIT PROTEIN BL32"/>
    <property type="match status" value="1"/>
</dbReference>
<evidence type="ECO:0000256" key="2">
    <source>
        <dbReference type="ARBA" id="ARBA00022980"/>
    </source>
</evidence>
<dbReference type="InterPro" id="IPR002677">
    <property type="entry name" value="Ribosomal_bL32"/>
</dbReference>
<dbReference type="HAMAP" id="MF_00340">
    <property type="entry name" value="Ribosomal_bL32"/>
    <property type="match status" value="1"/>
</dbReference>
<dbReference type="RefSeq" id="WP_163096553.1">
    <property type="nucleotide sequence ID" value="NZ_CP127523.1"/>
</dbReference>